<name>A0A418KX69_9ACTN</name>
<feature type="transmembrane region" description="Helical" evidence="8">
    <location>
        <begin position="340"/>
        <end position="358"/>
    </location>
</feature>
<dbReference type="NCBIfam" id="NF038066">
    <property type="entry name" value="MptB"/>
    <property type="match status" value="1"/>
</dbReference>
<dbReference type="Proteomes" id="UP000284057">
    <property type="component" value="Unassembled WGS sequence"/>
</dbReference>
<keyword evidence="5 8" id="KW-1133">Transmembrane helix</keyword>
<keyword evidence="2" id="KW-0328">Glycosyltransferase</keyword>
<feature type="transmembrane region" description="Helical" evidence="8">
    <location>
        <begin position="233"/>
        <end position="260"/>
    </location>
</feature>
<organism evidence="9 10">
    <name type="scientific">Jiangella rhizosphaerae</name>
    <dbReference type="NCBI Taxonomy" id="2293569"/>
    <lineage>
        <taxon>Bacteria</taxon>
        <taxon>Bacillati</taxon>
        <taxon>Actinomycetota</taxon>
        <taxon>Actinomycetes</taxon>
        <taxon>Jiangellales</taxon>
        <taxon>Jiangellaceae</taxon>
        <taxon>Jiangella</taxon>
    </lineage>
</organism>
<reference evidence="9 10" key="1">
    <citation type="submission" date="2018-09" db="EMBL/GenBank/DDBJ databases">
        <title>Isolation, diversity and antifungal activity of actinobacteria from wheat.</title>
        <authorList>
            <person name="Han C."/>
        </authorList>
    </citation>
    <scope>NUCLEOTIDE SEQUENCE [LARGE SCALE GENOMIC DNA]</scope>
    <source>
        <strain evidence="9 10">NEAU-YY265</strain>
    </source>
</reference>
<accession>A0A418KX69</accession>
<dbReference type="EMBL" id="QUAL01000025">
    <property type="protein sequence ID" value="RIQ34862.1"/>
    <property type="molecule type" value="Genomic_DNA"/>
</dbReference>
<evidence type="ECO:0000256" key="7">
    <source>
        <dbReference type="ARBA" id="ARBA00043987"/>
    </source>
</evidence>
<keyword evidence="10" id="KW-1185">Reference proteome</keyword>
<feature type="transmembrane region" description="Helical" evidence="8">
    <location>
        <begin position="272"/>
        <end position="291"/>
    </location>
</feature>
<keyword evidence="6 8" id="KW-0472">Membrane</keyword>
<evidence type="ECO:0000256" key="4">
    <source>
        <dbReference type="ARBA" id="ARBA00022692"/>
    </source>
</evidence>
<evidence type="ECO:0000256" key="1">
    <source>
        <dbReference type="ARBA" id="ARBA00004141"/>
    </source>
</evidence>
<dbReference type="InterPro" id="IPR049829">
    <property type="entry name" value="MptA/B-like"/>
</dbReference>
<evidence type="ECO:0000313" key="10">
    <source>
        <dbReference type="Proteomes" id="UP000284057"/>
    </source>
</evidence>
<feature type="transmembrane region" description="Helical" evidence="8">
    <location>
        <begin position="193"/>
        <end position="221"/>
    </location>
</feature>
<dbReference type="GO" id="GO:0016757">
    <property type="term" value="F:glycosyltransferase activity"/>
    <property type="evidence" value="ECO:0007669"/>
    <property type="project" value="UniProtKB-KW"/>
</dbReference>
<feature type="transmembrane region" description="Helical" evidence="8">
    <location>
        <begin position="41"/>
        <end position="64"/>
    </location>
</feature>
<sequence length="477" mass="49033">MAGAAASATVVVAATRAGPVPGVVLPGGPLGLWRAADAGRPAWSVLALAGIAVLSLAFVLLYLLARDRVVDVRYVARAAAVWTAPVLPAQPLLSLDAYSYVAQGRLLVMGIDPYVTGPIVFGPGPLLDPVAPIWRMTPAPYGPLSLSLLGWAAGLTGADHVTFVLLLRALALAAVVVATVAAARLARPDARAVAVALVAANPIVVLHLVGGVHLDVVIAALAPVVLLAARRRLWWLAALAAAAAFAIKLPGLILVGYVLWARFRRPERRWAGTAAALAMTAAVTLAAAAAVPDGWGWIATLDTPGRVELLYTVPAALAGLAYGVLGPTVGGVSFGELLDWSRLLCAAAGAALIGVLIVRGGDPSTPVRRAGVLVGGALVVLALAAPVIHAWYLSWAVALLAACAGSVGHRRLIALSVALCFSALPDPLTRWHHGLLPLTLLLLAVTLAVTFWWLAGARTPGDRPGSTRHQDITSAML</sequence>
<proteinExistence type="inferred from homology"/>
<evidence type="ECO:0000256" key="5">
    <source>
        <dbReference type="ARBA" id="ARBA00022989"/>
    </source>
</evidence>
<evidence type="ECO:0000313" key="9">
    <source>
        <dbReference type="EMBL" id="RIQ34862.1"/>
    </source>
</evidence>
<dbReference type="Pfam" id="PF26314">
    <property type="entry name" value="MptA_B_family"/>
    <property type="match status" value="1"/>
</dbReference>
<evidence type="ECO:0000256" key="6">
    <source>
        <dbReference type="ARBA" id="ARBA00023136"/>
    </source>
</evidence>
<dbReference type="GO" id="GO:0016020">
    <property type="term" value="C:membrane"/>
    <property type="evidence" value="ECO:0007669"/>
    <property type="project" value="UniProtKB-SubCell"/>
</dbReference>
<feature type="transmembrane region" description="Helical" evidence="8">
    <location>
        <begin position="435"/>
        <end position="455"/>
    </location>
</feature>
<feature type="transmembrane region" description="Helical" evidence="8">
    <location>
        <begin position="370"/>
        <end position="392"/>
    </location>
</feature>
<keyword evidence="3" id="KW-0808">Transferase</keyword>
<protein>
    <recommendedName>
        <fullName evidence="11">DUF2029 domain-containing protein</fullName>
    </recommendedName>
</protein>
<evidence type="ECO:0000256" key="2">
    <source>
        <dbReference type="ARBA" id="ARBA00022676"/>
    </source>
</evidence>
<dbReference type="AlphaFoldDB" id="A0A418KX69"/>
<keyword evidence="4 8" id="KW-0812">Transmembrane</keyword>
<evidence type="ECO:0000256" key="8">
    <source>
        <dbReference type="SAM" id="Phobius"/>
    </source>
</evidence>
<comment type="caution">
    <text evidence="9">The sequence shown here is derived from an EMBL/GenBank/DDBJ whole genome shotgun (WGS) entry which is preliminary data.</text>
</comment>
<evidence type="ECO:0008006" key="11">
    <source>
        <dbReference type="Google" id="ProtNLM"/>
    </source>
</evidence>
<comment type="subcellular location">
    <subcellularLocation>
        <location evidence="1">Membrane</location>
        <topology evidence="1">Multi-pass membrane protein</topology>
    </subcellularLocation>
</comment>
<evidence type="ECO:0000256" key="3">
    <source>
        <dbReference type="ARBA" id="ARBA00022679"/>
    </source>
</evidence>
<gene>
    <name evidence="9" type="ORF">DY240_03080</name>
</gene>
<feature type="transmembrane region" description="Helical" evidence="8">
    <location>
        <begin position="164"/>
        <end position="186"/>
    </location>
</feature>
<comment type="similarity">
    <text evidence="7">Belongs to the MptA/B family.</text>
</comment>